<evidence type="ECO:0000313" key="3">
    <source>
        <dbReference type="Proteomes" id="UP000332933"/>
    </source>
</evidence>
<keyword evidence="3" id="KW-1185">Reference proteome</keyword>
<dbReference type="EMBL" id="VJMH01001208">
    <property type="protein sequence ID" value="KAF0712692.1"/>
    <property type="molecule type" value="Genomic_DNA"/>
</dbReference>
<proteinExistence type="predicted"/>
<dbReference type="EMBL" id="CAADRA010001208">
    <property type="protein sequence ID" value="VFT81820.1"/>
    <property type="molecule type" value="Genomic_DNA"/>
</dbReference>
<evidence type="ECO:0000313" key="2">
    <source>
        <dbReference type="EMBL" id="VFT81820.1"/>
    </source>
</evidence>
<sequence length="121" mass="13210">MDQVATLQMNMQQMEASFSKREKDWQMEQARVVALQTHDATHAKETIQALETKSVTTLSELSVPINLLVSTGAVQVLHIVAKASGKRTETHCIPSLCRLTRGVARSFTTDCDSLSAAIPLG</sequence>
<reference evidence="1" key="2">
    <citation type="submission" date="2019-06" db="EMBL/GenBank/DDBJ databases">
        <title>Genomics analysis of Aphanomyces spp. identifies a new class of oomycete effector associated with host adaptation.</title>
        <authorList>
            <person name="Gaulin E."/>
        </authorList>
    </citation>
    <scope>NUCLEOTIDE SEQUENCE</scope>
    <source>
        <strain evidence="1">CBS 578.67</strain>
    </source>
</reference>
<protein>
    <submittedName>
        <fullName evidence="2">Aste57867_4721 protein</fullName>
    </submittedName>
</protein>
<gene>
    <name evidence="2" type="primary">Aste57867_4721</name>
    <name evidence="1" type="ORF">As57867_004708</name>
    <name evidence="2" type="ORF">ASTE57867_4721</name>
</gene>
<evidence type="ECO:0000313" key="1">
    <source>
        <dbReference type="EMBL" id="KAF0712692.1"/>
    </source>
</evidence>
<dbReference type="AlphaFoldDB" id="A0A485KH02"/>
<dbReference type="Proteomes" id="UP000332933">
    <property type="component" value="Unassembled WGS sequence"/>
</dbReference>
<reference evidence="2 3" key="1">
    <citation type="submission" date="2019-03" db="EMBL/GenBank/DDBJ databases">
        <authorList>
            <person name="Gaulin E."/>
            <person name="Dumas B."/>
        </authorList>
    </citation>
    <scope>NUCLEOTIDE SEQUENCE [LARGE SCALE GENOMIC DNA]</scope>
    <source>
        <strain evidence="2">CBS 568.67</strain>
    </source>
</reference>
<organism evidence="2 3">
    <name type="scientific">Aphanomyces stellatus</name>
    <dbReference type="NCBI Taxonomy" id="120398"/>
    <lineage>
        <taxon>Eukaryota</taxon>
        <taxon>Sar</taxon>
        <taxon>Stramenopiles</taxon>
        <taxon>Oomycota</taxon>
        <taxon>Saprolegniomycetes</taxon>
        <taxon>Saprolegniales</taxon>
        <taxon>Verrucalvaceae</taxon>
        <taxon>Aphanomyces</taxon>
    </lineage>
</organism>
<accession>A0A485KH02</accession>
<name>A0A485KH02_9STRA</name>